<dbReference type="AlphaFoldDB" id="A0AAE0HF23"/>
<accession>A0AAE0HF23</accession>
<keyword evidence="3" id="KW-1185">Reference proteome</keyword>
<dbReference type="EMBL" id="JAUEPN010000004">
    <property type="protein sequence ID" value="KAK3295197.1"/>
    <property type="molecule type" value="Genomic_DNA"/>
</dbReference>
<dbReference type="Proteomes" id="UP001278766">
    <property type="component" value="Unassembled WGS sequence"/>
</dbReference>
<proteinExistence type="predicted"/>
<evidence type="ECO:0000313" key="3">
    <source>
        <dbReference type="Proteomes" id="UP001278766"/>
    </source>
</evidence>
<reference evidence="2" key="1">
    <citation type="journal article" date="2023" name="Mol. Phylogenet. Evol.">
        <title>Genome-scale phylogeny and comparative genomics of the fungal order Sordariales.</title>
        <authorList>
            <person name="Hensen N."/>
            <person name="Bonometti L."/>
            <person name="Westerberg I."/>
            <person name="Brannstrom I.O."/>
            <person name="Guillou S."/>
            <person name="Cros-Aarteil S."/>
            <person name="Calhoun S."/>
            <person name="Haridas S."/>
            <person name="Kuo A."/>
            <person name="Mondo S."/>
            <person name="Pangilinan J."/>
            <person name="Riley R."/>
            <person name="LaButti K."/>
            <person name="Andreopoulos B."/>
            <person name="Lipzen A."/>
            <person name="Chen C."/>
            <person name="Yan M."/>
            <person name="Daum C."/>
            <person name="Ng V."/>
            <person name="Clum A."/>
            <person name="Steindorff A."/>
            <person name="Ohm R.A."/>
            <person name="Martin F."/>
            <person name="Silar P."/>
            <person name="Natvig D.O."/>
            <person name="Lalanne C."/>
            <person name="Gautier V."/>
            <person name="Ament-Velasquez S.L."/>
            <person name="Kruys A."/>
            <person name="Hutchinson M.I."/>
            <person name="Powell A.J."/>
            <person name="Barry K."/>
            <person name="Miller A.N."/>
            <person name="Grigoriev I.V."/>
            <person name="Debuchy R."/>
            <person name="Gladieux P."/>
            <person name="Hiltunen Thoren M."/>
            <person name="Johannesson H."/>
        </authorList>
    </citation>
    <scope>NUCLEOTIDE SEQUENCE</scope>
    <source>
        <strain evidence="2">CBS 168.71</strain>
    </source>
</reference>
<gene>
    <name evidence="2" type="ORF">B0H64DRAFT_394573</name>
</gene>
<organism evidence="2 3">
    <name type="scientific">Chaetomium fimeti</name>
    <dbReference type="NCBI Taxonomy" id="1854472"/>
    <lineage>
        <taxon>Eukaryota</taxon>
        <taxon>Fungi</taxon>
        <taxon>Dikarya</taxon>
        <taxon>Ascomycota</taxon>
        <taxon>Pezizomycotina</taxon>
        <taxon>Sordariomycetes</taxon>
        <taxon>Sordariomycetidae</taxon>
        <taxon>Sordariales</taxon>
        <taxon>Chaetomiaceae</taxon>
        <taxon>Chaetomium</taxon>
    </lineage>
</organism>
<keyword evidence="1" id="KW-0732">Signal</keyword>
<dbReference type="GeneID" id="87840643"/>
<protein>
    <submittedName>
        <fullName evidence="2">Uncharacterized protein</fullName>
    </submittedName>
</protein>
<evidence type="ECO:0000313" key="2">
    <source>
        <dbReference type="EMBL" id="KAK3295197.1"/>
    </source>
</evidence>
<reference evidence="2" key="2">
    <citation type="submission" date="2023-06" db="EMBL/GenBank/DDBJ databases">
        <authorList>
            <consortium name="Lawrence Berkeley National Laboratory"/>
            <person name="Haridas S."/>
            <person name="Hensen N."/>
            <person name="Bonometti L."/>
            <person name="Westerberg I."/>
            <person name="Brannstrom I.O."/>
            <person name="Guillou S."/>
            <person name="Cros-Aarteil S."/>
            <person name="Calhoun S."/>
            <person name="Kuo A."/>
            <person name="Mondo S."/>
            <person name="Pangilinan J."/>
            <person name="Riley R."/>
            <person name="Labutti K."/>
            <person name="Andreopoulos B."/>
            <person name="Lipzen A."/>
            <person name="Chen C."/>
            <person name="Yanf M."/>
            <person name="Daum C."/>
            <person name="Ng V."/>
            <person name="Clum A."/>
            <person name="Steindorff A."/>
            <person name="Ohm R."/>
            <person name="Martin F."/>
            <person name="Silar P."/>
            <person name="Natvig D."/>
            <person name="Lalanne C."/>
            <person name="Gautier V."/>
            <person name="Ament-Velasquez S.L."/>
            <person name="Kruys A."/>
            <person name="Hutchinson M.I."/>
            <person name="Powell A.J."/>
            <person name="Barry K."/>
            <person name="Miller A.N."/>
            <person name="Grigoriev I.V."/>
            <person name="Debuchy R."/>
            <person name="Gladieux P."/>
            <person name="Thoren M.H."/>
            <person name="Johannesson H."/>
        </authorList>
    </citation>
    <scope>NUCLEOTIDE SEQUENCE</scope>
    <source>
        <strain evidence="2">CBS 168.71</strain>
    </source>
</reference>
<name>A0AAE0HF23_9PEZI</name>
<dbReference type="RefSeq" id="XP_062658711.1">
    <property type="nucleotide sequence ID" value="XM_062803695.1"/>
</dbReference>
<feature type="signal peptide" evidence="1">
    <location>
        <begin position="1"/>
        <end position="20"/>
    </location>
</feature>
<sequence>MVSLRSLIAGVALIAAPVMAAMEPADIKLTFNILEASAESLEEVAHRINPVNALSQLIRQGPLQDLLEGFAEMTSTTNDADAELEGSSPIPDGEEADDVFYALRDFVRRHQVLSNILMGKASELQETPSAGPPMVDAVGKLKLAYEAFGNHTAALVDERNNDWQSLSDELSETFKYLIQEYEKLTDPTA</sequence>
<evidence type="ECO:0000256" key="1">
    <source>
        <dbReference type="SAM" id="SignalP"/>
    </source>
</evidence>
<feature type="chain" id="PRO_5041968835" evidence="1">
    <location>
        <begin position="21"/>
        <end position="189"/>
    </location>
</feature>
<dbReference type="Pfam" id="PF17615">
    <property type="entry name" value="C166"/>
    <property type="match status" value="1"/>
</dbReference>
<comment type="caution">
    <text evidence="2">The sequence shown here is derived from an EMBL/GenBank/DDBJ whole genome shotgun (WGS) entry which is preliminary data.</text>
</comment>